<feature type="domain" description="DUF3592" evidence="1">
    <location>
        <begin position="39"/>
        <end position="112"/>
    </location>
</feature>
<sequence>MRTVIPYFLAIVFLVGCENSTRAYSKIWIYLFSDIDSSTEGKIFESYIRYGKGTSHHIYYEYVVNGKVYQNNVVGLSDNVSDDYKLVNKYTPGNHVVVYYDQFKPELSVLEKSELTLWVIGEAIGGLLMGLFCLMTKW</sequence>
<accession>A0ABV4P6J7</accession>
<keyword evidence="3" id="KW-1185">Reference proteome</keyword>
<comment type="caution">
    <text evidence="2">The sequence shown here is derived from an EMBL/GenBank/DDBJ whole genome shotgun (WGS) entry which is preliminary data.</text>
</comment>
<dbReference type="InterPro" id="IPR021994">
    <property type="entry name" value="DUF3592"/>
</dbReference>
<dbReference type="EMBL" id="JBGMEK010000111">
    <property type="protein sequence ID" value="MFA0813589.1"/>
    <property type="molecule type" value="Genomic_DNA"/>
</dbReference>
<dbReference type="PROSITE" id="PS51257">
    <property type="entry name" value="PROKAR_LIPOPROTEIN"/>
    <property type="match status" value="1"/>
</dbReference>
<protein>
    <submittedName>
        <fullName evidence="2">DUF3592 domain-containing protein</fullName>
    </submittedName>
</protein>
<evidence type="ECO:0000259" key="1">
    <source>
        <dbReference type="Pfam" id="PF12158"/>
    </source>
</evidence>
<name>A0ABV4P6J7_9GAMM</name>
<dbReference type="RefSeq" id="WP_371841402.1">
    <property type="nucleotide sequence ID" value="NZ_JBGMEK010000111.1"/>
</dbReference>
<organism evidence="2 3">
    <name type="scientific">Microbulbifer epialgicus</name>
    <dbReference type="NCBI Taxonomy" id="393907"/>
    <lineage>
        <taxon>Bacteria</taxon>
        <taxon>Pseudomonadati</taxon>
        <taxon>Pseudomonadota</taxon>
        <taxon>Gammaproteobacteria</taxon>
        <taxon>Cellvibrionales</taxon>
        <taxon>Microbulbiferaceae</taxon>
        <taxon>Microbulbifer</taxon>
    </lineage>
</organism>
<gene>
    <name evidence="2" type="ORF">ACCI49_22120</name>
</gene>
<reference evidence="2 3" key="1">
    <citation type="submission" date="2024-08" db="EMBL/GenBank/DDBJ databases">
        <authorList>
            <person name="Ishaq N."/>
        </authorList>
    </citation>
    <scope>NUCLEOTIDE SEQUENCE [LARGE SCALE GENOMIC DNA]</scope>
    <source>
        <strain evidence="2 3">DSM 18651</strain>
    </source>
</reference>
<dbReference type="Pfam" id="PF12158">
    <property type="entry name" value="DUF3592"/>
    <property type="match status" value="1"/>
</dbReference>
<dbReference type="Proteomes" id="UP001569428">
    <property type="component" value="Unassembled WGS sequence"/>
</dbReference>
<proteinExistence type="predicted"/>
<evidence type="ECO:0000313" key="2">
    <source>
        <dbReference type="EMBL" id="MFA0813589.1"/>
    </source>
</evidence>
<evidence type="ECO:0000313" key="3">
    <source>
        <dbReference type="Proteomes" id="UP001569428"/>
    </source>
</evidence>